<dbReference type="Proteomes" id="UP000190814">
    <property type="component" value="Unassembled WGS sequence"/>
</dbReference>
<dbReference type="InterPro" id="IPR026906">
    <property type="entry name" value="LRR_5"/>
</dbReference>
<accession>A0A1T4VRK3</accession>
<dbReference type="OrthoDB" id="1771092at2"/>
<organism evidence="1 2">
    <name type="scientific">Eubacterium uniforme</name>
    <dbReference type="NCBI Taxonomy" id="39495"/>
    <lineage>
        <taxon>Bacteria</taxon>
        <taxon>Bacillati</taxon>
        <taxon>Bacillota</taxon>
        <taxon>Clostridia</taxon>
        <taxon>Eubacteriales</taxon>
        <taxon>Eubacteriaceae</taxon>
        <taxon>Eubacterium</taxon>
    </lineage>
</organism>
<proteinExistence type="predicted"/>
<dbReference type="InterPro" id="IPR032675">
    <property type="entry name" value="LRR_dom_sf"/>
</dbReference>
<gene>
    <name evidence="1" type="ORF">SAMN02745111_01499</name>
</gene>
<evidence type="ECO:0000313" key="2">
    <source>
        <dbReference type="Proteomes" id="UP000190814"/>
    </source>
</evidence>
<reference evidence="1 2" key="1">
    <citation type="submission" date="2017-02" db="EMBL/GenBank/DDBJ databases">
        <authorList>
            <person name="Peterson S.W."/>
        </authorList>
    </citation>
    <scope>NUCLEOTIDE SEQUENCE [LARGE SCALE GENOMIC DNA]</scope>
    <source>
        <strain evidence="1 2">ATCC 35992</strain>
    </source>
</reference>
<dbReference type="Gene3D" id="3.80.10.10">
    <property type="entry name" value="Ribonuclease Inhibitor"/>
    <property type="match status" value="1"/>
</dbReference>
<protein>
    <submittedName>
        <fullName evidence="1">Leucine rich repeat-containing protein</fullName>
    </submittedName>
</protein>
<evidence type="ECO:0000313" key="1">
    <source>
        <dbReference type="EMBL" id="SKA67613.1"/>
    </source>
</evidence>
<dbReference type="RefSeq" id="WP_159444331.1">
    <property type="nucleotide sequence ID" value="NZ_FUXZ01000008.1"/>
</dbReference>
<sequence>MKEICLRFSKVAIIILFLFLLCMRQDTLADSYSGGAQKVDYTFNDEFKFTRKFEESECIRIKLKVKKTGVYNINLPNDFYFDFYNDSEYSYSAQVQEEHRFFMFENKEYYISIGNYRSGISKTVELKMEYLGDNYGRPKYSCSVYEYSKSRYGGYYGTGVSERTYNKLGIFWKEDTLELNNVSIKDMGIDIGVSWNVTYYMPSEVLPNNANVKVKVIGENNFSGEAYGSCIRASVGTSDNIDFTYVGDGTINFDFISDDSKCDATEARNLTIDGPRMNFEKNICISAKKFILKNGEINYNFDNMHCPFIKSNQIQFIGGKVNIDGKYKSENKFSNDDIFYSDDCIIDGTNFDIKYVVLDDVTKKSYVLKIFSCENNFEMRSGSFNVTDSVYRYSVSDKLKYGLILVDAANAYIIGGDLYYEYAKVSQATRNESYAAYPIVKISDEIVARNASICIIGSSEIIDAYAKIDGNYSDDSEFYYYYNRYLKRGKIYVDLLNLNGGRKIDINKLGITLLEDKLTYDGTEKKPKLDLKALRIGKDVDVVYSNNINVGTGTVTVTGKGKIIGELVFTFEIVDSMPNEDVKKDSETKTDTEVNNLQIKKGNYIYKIITQGVAGKKKGTVEVIGLNKKNVKKIKIAKQIKYDGITYKVVSIGKKAFKGNKKVKSVIIGAYVKKIKSKAFANCKKLKKVIIKSKKITKIGKKAFRRKAGKKITFTVPKKVKKKYKKLIKNAKTNKYVIK</sequence>
<dbReference type="STRING" id="39495.SAMN02745111_01499"/>
<keyword evidence="2" id="KW-1185">Reference proteome</keyword>
<dbReference type="EMBL" id="FUXZ01000008">
    <property type="protein sequence ID" value="SKA67613.1"/>
    <property type="molecule type" value="Genomic_DNA"/>
</dbReference>
<dbReference type="AlphaFoldDB" id="A0A1T4VRK3"/>
<dbReference type="Pfam" id="PF13306">
    <property type="entry name" value="LRR_5"/>
    <property type="match status" value="1"/>
</dbReference>
<name>A0A1T4VRK3_9FIRM</name>